<feature type="domain" description="Integrase zinc-binding" evidence="1">
    <location>
        <begin position="1"/>
        <end position="51"/>
    </location>
</feature>
<name>A0AAF0QVM3_SOLVR</name>
<dbReference type="Gene3D" id="1.10.340.70">
    <property type="match status" value="1"/>
</dbReference>
<reference evidence="2" key="1">
    <citation type="submission" date="2023-08" db="EMBL/GenBank/DDBJ databases">
        <title>A de novo genome assembly of Solanum verrucosum Schlechtendal, a Mexican diploid species geographically isolated from the other diploid A-genome species in potato relatives.</title>
        <authorList>
            <person name="Hosaka K."/>
        </authorList>
    </citation>
    <scope>NUCLEOTIDE SEQUENCE</scope>
    <source>
        <tissue evidence="2">Young leaves</tissue>
    </source>
</reference>
<protein>
    <recommendedName>
        <fullName evidence="1">Integrase zinc-binding domain-containing protein</fullName>
    </recommendedName>
</protein>
<feature type="non-terminal residue" evidence="2">
    <location>
        <position position="1"/>
    </location>
</feature>
<evidence type="ECO:0000259" key="1">
    <source>
        <dbReference type="Pfam" id="PF17921"/>
    </source>
</evidence>
<dbReference type="InterPro" id="IPR052160">
    <property type="entry name" value="Gypsy_RT_Integrase-like"/>
</dbReference>
<evidence type="ECO:0000313" key="2">
    <source>
        <dbReference type="EMBL" id="WMV29462.1"/>
    </source>
</evidence>
<organism evidence="2 3">
    <name type="scientific">Solanum verrucosum</name>
    <dbReference type="NCBI Taxonomy" id="315347"/>
    <lineage>
        <taxon>Eukaryota</taxon>
        <taxon>Viridiplantae</taxon>
        <taxon>Streptophyta</taxon>
        <taxon>Embryophyta</taxon>
        <taxon>Tracheophyta</taxon>
        <taxon>Spermatophyta</taxon>
        <taxon>Magnoliopsida</taxon>
        <taxon>eudicotyledons</taxon>
        <taxon>Gunneridae</taxon>
        <taxon>Pentapetalae</taxon>
        <taxon>asterids</taxon>
        <taxon>lamiids</taxon>
        <taxon>Solanales</taxon>
        <taxon>Solanaceae</taxon>
        <taxon>Solanoideae</taxon>
        <taxon>Solaneae</taxon>
        <taxon>Solanum</taxon>
    </lineage>
</organism>
<evidence type="ECO:0000313" key="3">
    <source>
        <dbReference type="Proteomes" id="UP001234989"/>
    </source>
</evidence>
<dbReference type="Proteomes" id="UP001234989">
    <property type="component" value="Chromosome 5"/>
</dbReference>
<gene>
    <name evidence="2" type="ORF">MTR67_022847</name>
</gene>
<dbReference type="PANTHER" id="PTHR47266">
    <property type="entry name" value="ENDONUCLEASE-RELATED"/>
    <property type="match status" value="1"/>
</dbReference>
<sequence>EILEACHVSHASGHHGCICTTSKVLQCGYYWPIILRDSHAFCKCCVQCQLQGSISRRHELSLSQILEIELFDVWRLILWALFLAHLGINTFL</sequence>
<dbReference type="Pfam" id="PF17921">
    <property type="entry name" value="Integrase_H2C2"/>
    <property type="match status" value="1"/>
</dbReference>
<dbReference type="EMBL" id="CP133616">
    <property type="protein sequence ID" value="WMV29462.1"/>
    <property type="molecule type" value="Genomic_DNA"/>
</dbReference>
<dbReference type="AlphaFoldDB" id="A0AAF0QVM3"/>
<proteinExistence type="predicted"/>
<dbReference type="InterPro" id="IPR041588">
    <property type="entry name" value="Integrase_H2C2"/>
</dbReference>
<keyword evidence="3" id="KW-1185">Reference proteome</keyword>
<accession>A0AAF0QVM3</accession>